<protein>
    <recommendedName>
        <fullName evidence="4">SH3 domain-containing protein</fullName>
    </recommendedName>
</protein>
<evidence type="ECO:0000313" key="3">
    <source>
        <dbReference type="Proteomes" id="UP000308196"/>
    </source>
</evidence>
<proteinExistence type="predicted"/>
<gene>
    <name evidence="2" type="ORF">NCTC11429_01627</name>
</gene>
<name>A0A4U9UQY8_9SPHI</name>
<dbReference type="AlphaFoldDB" id="A0A4U9UQY8"/>
<dbReference type="Proteomes" id="UP000308196">
    <property type="component" value="Chromosome"/>
</dbReference>
<keyword evidence="1" id="KW-0732">Signal</keyword>
<accession>A0A4U9UQY8</accession>
<evidence type="ECO:0008006" key="4">
    <source>
        <dbReference type="Google" id="ProtNLM"/>
    </source>
</evidence>
<dbReference type="KEGG" id="stha:NCTC11429_01627"/>
<evidence type="ECO:0000256" key="1">
    <source>
        <dbReference type="SAM" id="SignalP"/>
    </source>
</evidence>
<reference evidence="2 3" key="1">
    <citation type="submission" date="2019-05" db="EMBL/GenBank/DDBJ databases">
        <authorList>
            <consortium name="Pathogen Informatics"/>
        </authorList>
    </citation>
    <scope>NUCLEOTIDE SEQUENCE [LARGE SCALE GENOMIC DNA]</scope>
    <source>
        <strain evidence="2 3">NCTC11429</strain>
    </source>
</reference>
<evidence type="ECO:0000313" key="2">
    <source>
        <dbReference type="EMBL" id="VTR36096.1"/>
    </source>
</evidence>
<feature type="chain" id="PRO_5020999023" description="SH3 domain-containing protein" evidence="1">
    <location>
        <begin position="28"/>
        <end position="385"/>
    </location>
</feature>
<sequence length="385" mass="43932">MGIAIFTMMKKLPFLPIRMILSVAVLAGLSCSCGNPAKNTQVRQRDSAQSAILSARDTVAAPEFPALPINYDQTTVLKNVYVIDREGAVLRQGADQKAPALGRYPYGTKLDVIGEEGDWIAVMDRIQRSQKEADGQTIEVTRWEKVYVAKAKLGTQDKIKLSPKDLNLILLQKVGDKENYYEKGQPLDKYLHLELIDEQTFQAAKRTAQDEMLKDTLSYKKTGMTLDLPLKNGRRLTFTDHDIDNELHARYDYMGHYDFLNAYAVSGSYWESGDVRLFDRNDGHLIVECGDYPHFSTDKKYLMTLHADPYETTGDLQLFHVKQGKIAPMLFFSFKCWMPAGEEDLTFWGRDGHIYAAVNHIDAYWTEKGFLSDRYQFLRIKVLEP</sequence>
<dbReference type="EMBL" id="LR590484">
    <property type="protein sequence ID" value="VTR36096.1"/>
    <property type="molecule type" value="Genomic_DNA"/>
</dbReference>
<organism evidence="2 3">
    <name type="scientific">Sphingobacterium thalpophilum</name>
    <dbReference type="NCBI Taxonomy" id="259"/>
    <lineage>
        <taxon>Bacteria</taxon>
        <taxon>Pseudomonadati</taxon>
        <taxon>Bacteroidota</taxon>
        <taxon>Sphingobacteriia</taxon>
        <taxon>Sphingobacteriales</taxon>
        <taxon>Sphingobacteriaceae</taxon>
        <taxon>Sphingobacterium</taxon>
    </lineage>
</organism>
<dbReference type="STRING" id="1123265.GCA_000686625_04560"/>
<feature type="signal peptide" evidence="1">
    <location>
        <begin position="1"/>
        <end position="27"/>
    </location>
</feature>